<evidence type="ECO:0000313" key="3">
    <source>
        <dbReference type="EMBL" id="QII47105.1"/>
    </source>
</evidence>
<feature type="transmembrane region" description="Helical" evidence="1">
    <location>
        <begin position="51"/>
        <end position="69"/>
    </location>
</feature>
<dbReference type="EMBL" id="CP049616">
    <property type="protein sequence ID" value="QII47105.1"/>
    <property type="molecule type" value="Genomic_DNA"/>
</dbReference>
<dbReference type="GO" id="GO:0008237">
    <property type="term" value="F:metallopeptidase activity"/>
    <property type="evidence" value="ECO:0007669"/>
    <property type="project" value="UniProtKB-KW"/>
</dbReference>
<evidence type="ECO:0000256" key="1">
    <source>
        <dbReference type="SAM" id="Phobius"/>
    </source>
</evidence>
<dbReference type="Proteomes" id="UP000502928">
    <property type="component" value="Chromosome"/>
</dbReference>
<evidence type="ECO:0000259" key="2">
    <source>
        <dbReference type="Pfam" id="PF02517"/>
    </source>
</evidence>
<keyword evidence="1" id="KW-1133">Transmembrane helix</keyword>
<keyword evidence="4" id="KW-1185">Reference proteome</keyword>
<keyword evidence="1" id="KW-0472">Membrane</keyword>
<feature type="transmembrane region" description="Helical" evidence="1">
    <location>
        <begin position="90"/>
        <end position="109"/>
    </location>
</feature>
<keyword evidence="3" id="KW-0645">Protease</keyword>
<feature type="transmembrane region" description="Helical" evidence="1">
    <location>
        <begin position="12"/>
        <end position="31"/>
    </location>
</feature>
<evidence type="ECO:0000313" key="4">
    <source>
        <dbReference type="Proteomes" id="UP000502928"/>
    </source>
</evidence>
<feature type="transmembrane region" description="Helical" evidence="1">
    <location>
        <begin position="121"/>
        <end position="139"/>
    </location>
</feature>
<dbReference type="Pfam" id="PF02517">
    <property type="entry name" value="Rce1-like"/>
    <property type="match status" value="1"/>
</dbReference>
<feature type="transmembrane region" description="Helical" evidence="1">
    <location>
        <begin position="160"/>
        <end position="176"/>
    </location>
</feature>
<dbReference type="InterPro" id="IPR003675">
    <property type="entry name" value="Rce1/LyrA-like_dom"/>
</dbReference>
<keyword evidence="1" id="KW-0812">Transmembrane</keyword>
<dbReference type="KEGG" id="mut:GVT53_07300"/>
<feature type="transmembrane region" description="Helical" evidence="1">
    <location>
        <begin position="255"/>
        <end position="273"/>
    </location>
</feature>
<reference evidence="3 4" key="1">
    <citation type="submission" date="2020-02" db="EMBL/GenBank/DDBJ databases">
        <title>Complete genome of Muricauda sp. 501str8.</title>
        <authorList>
            <person name="Dong B."/>
            <person name="Zhu S."/>
            <person name="Yang J."/>
            <person name="Chen J."/>
        </authorList>
    </citation>
    <scope>NUCLEOTIDE SEQUENCE [LARGE SCALE GENOMIC DNA]</scope>
    <source>
        <strain evidence="3 4">501str8</strain>
    </source>
</reference>
<dbReference type="GO" id="GO:0006508">
    <property type="term" value="P:proteolysis"/>
    <property type="evidence" value="ECO:0007669"/>
    <property type="project" value="UniProtKB-KW"/>
</dbReference>
<gene>
    <name evidence="3" type="ORF">GVT53_07300</name>
</gene>
<dbReference type="GO" id="GO:0004175">
    <property type="term" value="F:endopeptidase activity"/>
    <property type="evidence" value="ECO:0007669"/>
    <property type="project" value="UniProtKB-ARBA"/>
</dbReference>
<feature type="transmembrane region" description="Helical" evidence="1">
    <location>
        <begin position="182"/>
        <end position="201"/>
    </location>
</feature>
<dbReference type="PANTHER" id="PTHR39430:SF1">
    <property type="entry name" value="PROTEASE"/>
    <property type="match status" value="1"/>
</dbReference>
<dbReference type="AlphaFoldDB" id="A0A6G7J8F2"/>
<feature type="transmembrane region" description="Helical" evidence="1">
    <location>
        <begin position="213"/>
        <end position="235"/>
    </location>
</feature>
<feature type="domain" description="CAAX prenyl protease 2/Lysostaphin resistance protein A-like" evidence="2">
    <location>
        <begin position="127"/>
        <end position="218"/>
    </location>
</feature>
<keyword evidence="3" id="KW-0482">Metalloprotease</keyword>
<keyword evidence="3" id="KW-0378">Hydrolase</keyword>
<name>A0A6G7J8F2_9FLAO</name>
<proteinExistence type="predicted"/>
<sequence>MQGGKTKGWARVLLIIIPNFIIVGLFQFAGAYVSGKEISPEYVQETTEQHLITSFFGLLGTLLVIYLFVELVDDERFADVGLHLKNHKKGILLGLIAGLFIIVAGYLVLEALNQIEFAETIFLGSEFLMTGFLFLIVSISEEIFFRGYVLRNFMESMNKYVALLVSALLFALMHAANPNLSLIGNINLFLAGVVLGLPYIYTKNLMFPIAFHFSWNFFQSLFGFNVSGLDSYSLIEFKTTQDTWVNGGDFGFEGSVLAILFQITLIVALYVVFNNKKKEKLSIGM</sequence>
<protein>
    <submittedName>
        <fullName evidence="3">CPBP family intramembrane metalloprotease</fullName>
    </submittedName>
</protein>
<dbReference type="GO" id="GO:0080120">
    <property type="term" value="P:CAAX-box protein maturation"/>
    <property type="evidence" value="ECO:0007669"/>
    <property type="project" value="UniProtKB-ARBA"/>
</dbReference>
<accession>A0A6G7J8F2</accession>
<dbReference type="PANTHER" id="PTHR39430">
    <property type="entry name" value="MEMBRANE-ASSOCIATED PROTEASE-RELATED"/>
    <property type="match status" value="1"/>
</dbReference>
<organism evidence="3 4">
    <name type="scientific">Flagellimonas oceani</name>
    <dbReference type="NCBI Taxonomy" id="2698672"/>
    <lineage>
        <taxon>Bacteria</taxon>
        <taxon>Pseudomonadati</taxon>
        <taxon>Bacteroidota</taxon>
        <taxon>Flavobacteriia</taxon>
        <taxon>Flavobacteriales</taxon>
        <taxon>Flavobacteriaceae</taxon>
        <taxon>Flagellimonas</taxon>
    </lineage>
</organism>